<accession>A0AAN7LDS4</accession>
<keyword evidence="3" id="KW-1185">Reference proteome</keyword>
<evidence type="ECO:0000256" key="1">
    <source>
        <dbReference type="SAM" id="MobiDB-lite"/>
    </source>
</evidence>
<protein>
    <submittedName>
        <fullName evidence="2">Uncharacterized protein</fullName>
    </submittedName>
</protein>
<organism evidence="2 3">
    <name type="scientific">Trapa natans</name>
    <name type="common">Water chestnut</name>
    <dbReference type="NCBI Taxonomy" id="22666"/>
    <lineage>
        <taxon>Eukaryota</taxon>
        <taxon>Viridiplantae</taxon>
        <taxon>Streptophyta</taxon>
        <taxon>Embryophyta</taxon>
        <taxon>Tracheophyta</taxon>
        <taxon>Spermatophyta</taxon>
        <taxon>Magnoliopsida</taxon>
        <taxon>eudicotyledons</taxon>
        <taxon>Gunneridae</taxon>
        <taxon>Pentapetalae</taxon>
        <taxon>rosids</taxon>
        <taxon>malvids</taxon>
        <taxon>Myrtales</taxon>
        <taxon>Lythraceae</taxon>
        <taxon>Trapa</taxon>
    </lineage>
</organism>
<dbReference type="InterPro" id="IPR040003">
    <property type="entry name" value="PG18-like"/>
</dbReference>
<dbReference type="GO" id="GO:0010027">
    <property type="term" value="P:thylakoid membrane organization"/>
    <property type="evidence" value="ECO:0007669"/>
    <property type="project" value="InterPro"/>
</dbReference>
<gene>
    <name evidence="2" type="ORF">SAY86_002732</name>
</gene>
<evidence type="ECO:0000313" key="2">
    <source>
        <dbReference type="EMBL" id="KAK4786043.1"/>
    </source>
</evidence>
<dbReference type="GO" id="GO:0009535">
    <property type="term" value="C:chloroplast thylakoid membrane"/>
    <property type="evidence" value="ECO:0007669"/>
    <property type="project" value="TreeGrafter"/>
</dbReference>
<proteinExistence type="predicted"/>
<comment type="caution">
    <text evidence="2">The sequence shown here is derived from an EMBL/GenBank/DDBJ whole genome shotgun (WGS) entry which is preliminary data.</text>
</comment>
<dbReference type="EMBL" id="JAXQNO010000013">
    <property type="protein sequence ID" value="KAK4786043.1"/>
    <property type="molecule type" value="Genomic_DNA"/>
</dbReference>
<dbReference type="AlphaFoldDB" id="A0AAN7LDS4"/>
<dbReference type="Proteomes" id="UP001346149">
    <property type="component" value="Unassembled WGS sequence"/>
</dbReference>
<dbReference type="Pfam" id="PF20711">
    <property type="entry name" value="DUF6825"/>
    <property type="match status" value="1"/>
</dbReference>
<feature type="compositionally biased region" description="Polar residues" evidence="1">
    <location>
        <begin position="172"/>
        <end position="204"/>
    </location>
</feature>
<dbReference type="PANTHER" id="PTHR35745">
    <property type="entry name" value="BNACNNG14650D PROTEIN"/>
    <property type="match status" value="1"/>
</dbReference>
<feature type="region of interest" description="Disordered" evidence="1">
    <location>
        <begin position="141"/>
        <end position="213"/>
    </location>
</feature>
<name>A0AAN7LDS4_TRANT</name>
<dbReference type="PANTHER" id="PTHR35745:SF1">
    <property type="entry name" value="OS04G0513000 PROTEIN"/>
    <property type="match status" value="1"/>
</dbReference>
<evidence type="ECO:0000313" key="3">
    <source>
        <dbReference type="Proteomes" id="UP001346149"/>
    </source>
</evidence>
<sequence length="213" mass="22740">MRVGEGMTLGTAARASLIQLKLKLKLETRHYSSAPFSLPSVYSSSAARAPSFNLKLPSAGSQRPIVFCNSGSRPGGSSSGDNESSDILDAFFLGKALAETLNERLESTIGEFLSTIGRLQAEQQKQVQDFQEEVFERAKRAKEKAARESMEAQELVPKSTDAADVTPVAAGSQPTSSSNTPLNSYSKRQSNPPTNTASAISPESENPALAQDE</sequence>
<feature type="compositionally biased region" description="Basic and acidic residues" evidence="1">
    <location>
        <begin position="141"/>
        <end position="150"/>
    </location>
</feature>
<reference evidence="2 3" key="1">
    <citation type="journal article" date="2023" name="Hortic Res">
        <title>Pangenome of water caltrop reveals structural variations and asymmetric subgenome divergence after allopolyploidization.</title>
        <authorList>
            <person name="Zhang X."/>
            <person name="Chen Y."/>
            <person name="Wang L."/>
            <person name="Yuan Y."/>
            <person name="Fang M."/>
            <person name="Shi L."/>
            <person name="Lu R."/>
            <person name="Comes H.P."/>
            <person name="Ma Y."/>
            <person name="Chen Y."/>
            <person name="Huang G."/>
            <person name="Zhou Y."/>
            <person name="Zheng Z."/>
            <person name="Qiu Y."/>
        </authorList>
    </citation>
    <scope>NUCLEOTIDE SEQUENCE [LARGE SCALE GENOMIC DNA]</scope>
    <source>
        <strain evidence="2">F231</strain>
    </source>
</reference>